<organism evidence="3 4">
    <name type="scientific">Jaapia argillacea MUCL 33604</name>
    <dbReference type="NCBI Taxonomy" id="933084"/>
    <lineage>
        <taxon>Eukaryota</taxon>
        <taxon>Fungi</taxon>
        <taxon>Dikarya</taxon>
        <taxon>Basidiomycota</taxon>
        <taxon>Agaricomycotina</taxon>
        <taxon>Agaricomycetes</taxon>
        <taxon>Agaricomycetidae</taxon>
        <taxon>Jaapiales</taxon>
        <taxon>Jaapiaceae</taxon>
        <taxon>Jaapia</taxon>
    </lineage>
</organism>
<dbReference type="HOGENOM" id="CLU_1250840_0_0_1"/>
<gene>
    <name evidence="3" type="ORF">JAAARDRAFT_665020</name>
</gene>
<feature type="region of interest" description="Disordered" evidence="1">
    <location>
        <begin position="185"/>
        <end position="221"/>
    </location>
</feature>
<dbReference type="Proteomes" id="UP000027265">
    <property type="component" value="Unassembled WGS sequence"/>
</dbReference>
<dbReference type="OrthoDB" id="3265563at2759"/>
<dbReference type="InParanoid" id="A0A067Q4B6"/>
<proteinExistence type="predicted"/>
<keyword evidence="2" id="KW-0812">Transmembrane</keyword>
<accession>A0A067Q4B6</accession>
<feature type="compositionally biased region" description="Basic and acidic residues" evidence="1">
    <location>
        <begin position="197"/>
        <end position="209"/>
    </location>
</feature>
<dbReference type="EMBL" id="KL197717">
    <property type="protein sequence ID" value="KDQ58342.1"/>
    <property type="molecule type" value="Genomic_DNA"/>
</dbReference>
<feature type="transmembrane region" description="Helical" evidence="2">
    <location>
        <begin position="97"/>
        <end position="116"/>
    </location>
</feature>
<sequence length="221" mass="24366">MNWLWMLSSSFGHSLSYDIIAGPFSFPLSCRWRRQPPPPIVNYFLYFQVPIASAFSALALATNVVVTMMIVGRLWWIMREFDSGLGTRATKKYRKTVAMIVESGSFFSLSLLAYLITNRRAPDWGPMVLDISSQMAGIAPTLIIVRVGLGQATEQTTLNASNVMIALAPGAHSLVFAKPPTVLQSHTTDGVQAGRSWGRDNEMIRERQDGSIVSRSHGAMA</sequence>
<evidence type="ECO:0000256" key="2">
    <source>
        <dbReference type="SAM" id="Phobius"/>
    </source>
</evidence>
<evidence type="ECO:0000313" key="3">
    <source>
        <dbReference type="EMBL" id="KDQ58342.1"/>
    </source>
</evidence>
<dbReference type="AlphaFoldDB" id="A0A067Q4B6"/>
<name>A0A067Q4B6_9AGAM</name>
<reference evidence="4" key="1">
    <citation type="journal article" date="2014" name="Proc. Natl. Acad. Sci. U.S.A.">
        <title>Extensive sampling of basidiomycete genomes demonstrates inadequacy of the white-rot/brown-rot paradigm for wood decay fungi.</title>
        <authorList>
            <person name="Riley R."/>
            <person name="Salamov A.A."/>
            <person name="Brown D.W."/>
            <person name="Nagy L.G."/>
            <person name="Floudas D."/>
            <person name="Held B.W."/>
            <person name="Levasseur A."/>
            <person name="Lombard V."/>
            <person name="Morin E."/>
            <person name="Otillar R."/>
            <person name="Lindquist E.A."/>
            <person name="Sun H."/>
            <person name="LaButti K.M."/>
            <person name="Schmutz J."/>
            <person name="Jabbour D."/>
            <person name="Luo H."/>
            <person name="Baker S.E."/>
            <person name="Pisabarro A.G."/>
            <person name="Walton J.D."/>
            <person name="Blanchette R.A."/>
            <person name="Henrissat B."/>
            <person name="Martin F."/>
            <person name="Cullen D."/>
            <person name="Hibbett D.S."/>
            <person name="Grigoriev I.V."/>
        </authorList>
    </citation>
    <scope>NUCLEOTIDE SEQUENCE [LARGE SCALE GENOMIC DNA]</scope>
    <source>
        <strain evidence="4">MUCL 33604</strain>
    </source>
</reference>
<keyword evidence="4" id="KW-1185">Reference proteome</keyword>
<keyword evidence="2" id="KW-1133">Transmembrane helix</keyword>
<keyword evidence="2" id="KW-0472">Membrane</keyword>
<evidence type="ECO:0000313" key="4">
    <source>
        <dbReference type="Proteomes" id="UP000027265"/>
    </source>
</evidence>
<protein>
    <submittedName>
        <fullName evidence="3">Uncharacterized protein</fullName>
    </submittedName>
</protein>
<feature type="transmembrane region" description="Helical" evidence="2">
    <location>
        <begin position="131"/>
        <end position="149"/>
    </location>
</feature>
<evidence type="ECO:0000256" key="1">
    <source>
        <dbReference type="SAM" id="MobiDB-lite"/>
    </source>
</evidence>
<feature type="transmembrane region" description="Helical" evidence="2">
    <location>
        <begin position="43"/>
        <end position="76"/>
    </location>
</feature>